<organism evidence="7 8">
    <name type="scientific">Emiliania huxleyi (strain CCMP1516)</name>
    <dbReference type="NCBI Taxonomy" id="280463"/>
    <lineage>
        <taxon>Eukaryota</taxon>
        <taxon>Haptista</taxon>
        <taxon>Haptophyta</taxon>
        <taxon>Prymnesiophyceae</taxon>
        <taxon>Isochrysidales</taxon>
        <taxon>Noelaerhabdaceae</taxon>
        <taxon>Emiliania</taxon>
    </lineage>
</organism>
<keyword evidence="6" id="KW-0472">Membrane</keyword>
<evidence type="ECO:0000256" key="3">
    <source>
        <dbReference type="ARBA" id="ARBA00022592"/>
    </source>
</evidence>
<proteinExistence type="predicted"/>
<keyword evidence="3" id="KW-0592">Phosphate transport</keyword>
<protein>
    <recommendedName>
        <fullName evidence="9">Phosphate transporter</fullName>
    </recommendedName>
</protein>
<keyword evidence="8" id="KW-1185">Reference proteome</keyword>
<dbReference type="AlphaFoldDB" id="A0A0D3IN46"/>
<dbReference type="PaxDb" id="2903-EOD12681"/>
<reference evidence="7" key="2">
    <citation type="submission" date="2024-10" db="UniProtKB">
        <authorList>
            <consortium name="EnsemblProtists"/>
        </authorList>
    </citation>
    <scope>IDENTIFICATION</scope>
</reference>
<dbReference type="GO" id="GO:0016020">
    <property type="term" value="C:membrane"/>
    <property type="evidence" value="ECO:0007669"/>
    <property type="project" value="UniProtKB-SubCell"/>
</dbReference>
<evidence type="ECO:0000256" key="6">
    <source>
        <dbReference type="ARBA" id="ARBA00023136"/>
    </source>
</evidence>
<dbReference type="InterPro" id="IPR001204">
    <property type="entry name" value="Phos_transporter"/>
</dbReference>
<dbReference type="GO" id="GO:0005315">
    <property type="term" value="F:phosphate transmembrane transporter activity"/>
    <property type="evidence" value="ECO:0007669"/>
    <property type="project" value="InterPro"/>
</dbReference>
<evidence type="ECO:0000313" key="7">
    <source>
        <dbReference type="EnsemblProtists" id="EOD12681"/>
    </source>
</evidence>
<dbReference type="EnsemblProtists" id="EOD12681">
    <property type="protein sequence ID" value="EOD12681"/>
    <property type="gene ID" value="EMIHUDRAFT_213459"/>
</dbReference>
<evidence type="ECO:0000256" key="1">
    <source>
        <dbReference type="ARBA" id="ARBA00004141"/>
    </source>
</evidence>
<accession>A0A0D3IN46</accession>
<evidence type="ECO:0000256" key="4">
    <source>
        <dbReference type="ARBA" id="ARBA00022692"/>
    </source>
</evidence>
<reference evidence="8" key="1">
    <citation type="journal article" date="2013" name="Nature">
        <title>Pan genome of the phytoplankton Emiliania underpins its global distribution.</title>
        <authorList>
            <person name="Read B.A."/>
            <person name="Kegel J."/>
            <person name="Klute M.J."/>
            <person name="Kuo A."/>
            <person name="Lefebvre S.C."/>
            <person name="Maumus F."/>
            <person name="Mayer C."/>
            <person name="Miller J."/>
            <person name="Monier A."/>
            <person name="Salamov A."/>
            <person name="Young J."/>
            <person name="Aguilar M."/>
            <person name="Claverie J.M."/>
            <person name="Frickenhaus S."/>
            <person name="Gonzalez K."/>
            <person name="Herman E.K."/>
            <person name="Lin Y.C."/>
            <person name="Napier J."/>
            <person name="Ogata H."/>
            <person name="Sarno A.F."/>
            <person name="Shmutz J."/>
            <person name="Schroeder D."/>
            <person name="de Vargas C."/>
            <person name="Verret F."/>
            <person name="von Dassow P."/>
            <person name="Valentin K."/>
            <person name="Van de Peer Y."/>
            <person name="Wheeler G."/>
            <person name="Dacks J.B."/>
            <person name="Delwiche C.F."/>
            <person name="Dyhrman S.T."/>
            <person name="Glockner G."/>
            <person name="John U."/>
            <person name="Richards T."/>
            <person name="Worden A.Z."/>
            <person name="Zhang X."/>
            <person name="Grigoriev I.V."/>
            <person name="Allen A.E."/>
            <person name="Bidle K."/>
            <person name="Borodovsky M."/>
            <person name="Bowler C."/>
            <person name="Brownlee C."/>
            <person name="Cock J.M."/>
            <person name="Elias M."/>
            <person name="Gladyshev V.N."/>
            <person name="Groth M."/>
            <person name="Guda C."/>
            <person name="Hadaegh A."/>
            <person name="Iglesias-Rodriguez M.D."/>
            <person name="Jenkins J."/>
            <person name="Jones B.M."/>
            <person name="Lawson T."/>
            <person name="Leese F."/>
            <person name="Lindquist E."/>
            <person name="Lobanov A."/>
            <person name="Lomsadze A."/>
            <person name="Malik S.B."/>
            <person name="Marsh M.E."/>
            <person name="Mackinder L."/>
            <person name="Mock T."/>
            <person name="Mueller-Roeber B."/>
            <person name="Pagarete A."/>
            <person name="Parker M."/>
            <person name="Probert I."/>
            <person name="Quesneville H."/>
            <person name="Raines C."/>
            <person name="Rensing S.A."/>
            <person name="Riano-Pachon D.M."/>
            <person name="Richier S."/>
            <person name="Rokitta S."/>
            <person name="Shiraiwa Y."/>
            <person name="Soanes D.M."/>
            <person name="van der Giezen M."/>
            <person name="Wahlund T.M."/>
            <person name="Williams B."/>
            <person name="Wilson W."/>
            <person name="Wolfe G."/>
            <person name="Wurch L.L."/>
        </authorList>
    </citation>
    <scope>NUCLEOTIDE SEQUENCE</scope>
</reference>
<dbReference type="PANTHER" id="PTHR11101">
    <property type="entry name" value="PHOSPHATE TRANSPORTER"/>
    <property type="match status" value="1"/>
</dbReference>
<dbReference type="PANTHER" id="PTHR11101:SF80">
    <property type="entry name" value="PHOSPHATE TRANSPORTER"/>
    <property type="match status" value="1"/>
</dbReference>
<dbReference type="GeneID" id="17258780"/>
<dbReference type="HOGENOM" id="CLU_2377191_0_0_1"/>
<dbReference type="STRING" id="2903.R1DP99"/>
<evidence type="ECO:0000313" key="8">
    <source>
        <dbReference type="Proteomes" id="UP000013827"/>
    </source>
</evidence>
<keyword evidence="2" id="KW-0813">Transport</keyword>
<dbReference type="RefSeq" id="XP_005765110.1">
    <property type="nucleotide sequence ID" value="XM_005765053.1"/>
</dbReference>
<evidence type="ECO:0000256" key="2">
    <source>
        <dbReference type="ARBA" id="ARBA00022448"/>
    </source>
</evidence>
<evidence type="ECO:0000256" key="5">
    <source>
        <dbReference type="ARBA" id="ARBA00022989"/>
    </source>
</evidence>
<keyword evidence="5" id="KW-1133">Transmembrane helix</keyword>
<comment type="subcellular location">
    <subcellularLocation>
        <location evidence="1">Membrane</location>
        <topology evidence="1">Multi-pass membrane protein</topology>
    </subcellularLocation>
</comment>
<keyword evidence="4" id="KW-0812">Transmembrane</keyword>
<dbReference type="eggNOG" id="KOG2493">
    <property type="taxonomic scope" value="Eukaryota"/>
</dbReference>
<dbReference type="Pfam" id="PF01384">
    <property type="entry name" value="PHO4"/>
    <property type="match status" value="1"/>
</dbReference>
<dbReference type="KEGG" id="ehx:EMIHUDRAFT_213459"/>
<dbReference type="GO" id="GO:0035435">
    <property type="term" value="P:phosphate ion transmembrane transport"/>
    <property type="evidence" value="ECO:0007669"/>
    <property type="project" value="TreeGrafter"/>
</dbReference>
<sequence>MAVVATAGWAAALAYPAASLLALANGANDICNSVGTAVGAGALTMRQALVLGCIAEAIGAVTIGPFVAQSIASGQIHLPPANGRLADVMAGMYDP</sequence>
<dbReference type="Proteomes" id="UP000013827">
    <property type="component" value="Unassembled WGS sequence"/>
</dbReference>
<evidence type="ECO:0008006" key="9">
    <source>
        <dbReference type="Google" id="ProtNLM"/>
    </source>
</evidence>
<name>A0A0D3IN46_EMIH1</name>